<sequence length="424" mass="45529">MPGLGPRRQICTMDLFFGIREPVSQAVARIIHRGCRAIPSNHKKVFITLFFIIFITVTGVGIVVPLLPIYAHDLGATGIYVAMIFGAFSLSRAVFLPWFGTLSDKKGRKPFILAGLLTYMLVAIAFIWTTNVEGLIAIRFIQGAGSAMIMPVVQAYVGEISNVGTEGYAMGLFNLSMFLSLSLGPVMGGVIEQIWSLDTAFYCMSVLSALGAILCLIFLPPLSKEQIRINKRAPASLTVVIRDRELAGLVVFRYAYTACIGIIWCFMPLYAGKTFGLAGGKIGLLVTAGVFVSGLLQVPMGYASDRWNRKIMVIIGGILSAAGIVYPFWAASFLDLFAGVCLFGLGGGIAMPALTALAVIKGEQRQAMGSVMAILTSAHSLGMFTGSVMAGLAMDFFSLSYAFPCGSVVMALGVLVFPVLYRRR</sequence>
<feature type="transmembrane region" description="Helical" evidence="6">
    <location>
        <begin position="136"/>
        <end position="157"/>
    </location>
</feature>
<protein>
    <submittedName>
        <fullName evidence="8">Arabinose efflux permease family protein</fullName>
    </submittedName>
</protein>
<dbReference type="AlphaFoldDB" id="I5B019"/>
<dbReference type="InterPro" id="IPR050189">
    <property type="entry name" value="MFS_Efflux_Transporters"/>
</dbReference>
<dbReference type="InterPro" id="IPR020846">
    <property type="entry name" value="MFS_dom"/>
</dbReference>
<dbReference type="PANTHER" id="PTHR43124:SF3">
    <property type="entry name" value="CHLORAMPHENICOL EFFLUX PUMP RV0191"/>
    <property type="match status" value="1"/>
</dbReference>
<dbReference type="SUPFAM" id="SSF103473">
    <property type="entry name" value="MFS general substrate transporter"/>
    <property type="match status" value="1"/>
</dbReference>
<feature type="domain" description="Major facilitator superfamily (MFS) profile" evidence="7">
    <location>
        <begin position="45"/>
        <end position="424"/>
    </location>
</feature>
<dbReference type="Proteomes" id="UP000005778">
    <property type="component" value="Chromosome"/>
</dbReference>
<feature type="transmembrane region" description="Helical" evidence="6">
    <location>
        <begin position="372"/>
        <end position="393"/>
    </location>
</feature>
<feature type="transmembrane region" description="Helical" evidence="6">
    <location>
        <begin position="251"/>
        <end position="270"/>
    </location>
</feature>
<evidence type="ECO:0000256" key="3">
    <source>
        <dbReference type="ARBA" id="ARBA00022692"/>
    </source>
</evidence>
<keyword evidence="2" id="KW-1003">Cell membrane</keyword>
<dbReference type="eggNOG" id="COG2814">
    <property type="taxonomic scope" value="Bacteria"/>
</dbReference>
<organism evidence="8 9">
    <name type="scientific">Desulfobacter postgatei 2ac9</name>
    <dbReference type="NCBI Taxonomy" id="879212"/>
    <lineage>
        <taxon>Bacteria</taxon>
        <taxon>Pseudomonadati</taxon>
        <taxon>Thermodesulfobacteriota</taxon>
        <taxon>Desulfobacteria</taxon>
        <taxon>Desulfobacterales</taxon>
        <taxon>Desulfobacteraceae</taxon>
        <taxon>Desulfobacter</taxon>
    </lineage>
</organism>
<evidence type="ECO:0000256" key="6">
    <source>
        <dbReference type="SAM" id="Phobius"/>
    </source>
</evidence>
<reference evidence="8 9" key="2">
    <citation type="submission" date="2012-02" db="EMBL/GenBank/DDBJ databases">
        <title>Improved High-Quality Draft sequence of Desulfobacter postgatei 2ac9.</title>
        <authorList>
            <consortium name="US DOE Joint Genome Institute"/>
            <person name="Lucas S."/>
            <person name="Han J."/>
            <person name="Lapidus A."/>
            <person name="Cheng J.-F."/>
            <person name="Goodwin L."/>
            <person name="Pitluck S."/>
            <person name="Peters L."/>
            <person name="Ovchinnikova G."/>
            <person name="Held B."/>
            <person name="Detter J.C."/>
            <person name="Han C."/>
            <person name="Tapia R."/>
            <person name="Land M."/>
            <person name="Hauser L."/>
            <person name="Kyrpides N."/>
            <person name="Ivanova N."/>
            <person name="Pagani I."/>
            <person name="Orellana R."/>
            <person name="Lovley D."/>
            <person name="Woyke T."/>
        </authorList>
    </citation>
    <scope>NUCLEOTIDE SEQUENCE [LARGE SCALE GENOMIC DNA]</scope>
    <source>
        <strain evidence="8 9">2ac9</strain>
    </source>
</reference>
<feature type="transmembrane region" description="Helical" evidence="6">
    <location>
        <begin position="399"/>
        <end position="421"/>
    </location>
</feature>
<dbReference type="PANTHER" id="PTHR43124">
    <property type="entry name" value="PURINE EFFLUX PUMP PBUE"/>
    <property type="match status" value="1"/>
</dbReference>
<dbReference type="EMBL" id="CM001488">
    <property type="protein sequence ID" value="EIM62832.1"/>
    <property type="molecule type" value="Genomic_DNA"/>
</dbReference>
<dbReference type="HOGENOM" id="CLU_001265_10_11_7"/>
<evidence type="ECO:0000256" key="5">
    <source>
        <dbReference type="ARBA" id="ARBA00023136"/>
    </source>
</evidence>
<evidence type="ECO:0000256" key="2">
    <source>
        <dbReference type="ARBA" id="ARBA00022475"/>
    </source>
</evidence>
<dbReference type="InterPro" id="IPR001958">
    <property type="entry name" value="Tet-R_TetA/multi-R_MdtG-like"/>
</dbReference>
<dbReference type="GO" id="GO:0005886">
    <property type="term" value="C:plasma membrane"/>
    <property type="evidence" value="ECO:0007669"/>
    <property type="project" value="UniProtKB-SubCell"/>
</dbReference>
<dbReference type="Pfam" id="PF07690">
    <property type="entry name" value="MFS_1"/>
    <property type="match status" value="1"/>
</dbReference>
<feature type="transmembrane region" description="Helical" evidence="6">
    <location>
        <begin position="46"/>
        <end position="71"/>
    </location>
</feature>
<keyword evidence="3 6" id="KW-0812">Transmembrane</keyword>
<dbReference type="InterPro" id="IPR036259">
    <property type="entry name" value="MFS_trans_sf"/>
</dbReference>
<feature type="transmembrane region" description="Helical" evidence="6">
    <location>
        <begin position="311"/>
        <end position="330"/>
    </location>
</feature>
<dbReference type="InterPro" id="IPR011701">
    <property type="entry name" value="MFS"/>
</dbReference>
<evidence type="ECO:0000259" key="7">
    <source>
        <dbReference type="PROSITE" id="PS50850"/>
    </source>
</evidence>
<keyword evidence="5 6" id="KW-0472">Membrane</keyword>
<comment type="subcellular location">
    <subcellularLocation>
        <location evidence="1">Cell membrane</location>
        <topology evidence="1">Multi-pass membrane protein</topology>
    </subcellularLocation>
</comment>
<dbReference type="PROSITE" id="PS50850">
    <property type="entry name" value="MFS"/>
    <property type="match status" value="1"/>
</dbReference>
<evidence type="ECO:0000313" key="8">
    <source>
        <dbReference type="EMBL" id="EIM62832.1"/>
    </source>
</evidence>
<gene>
    <name evidence="8" type="ORF">DespoDRAFT_00852</name>
</gene>
<dbReference type="STRING" id="879212.DespoDRAFT_00852"/>
<accession>I5B019</accession>
<evidence type="ECO:0000256" key="4">
    <source>
        <dbReference type="ARBA" id="ARBA00022989"/>
    </source>
</evidence>
<evidence type="ECO:0000256" key="1">
    <source>
        <dbReference type="ARBA" id="ARBA00004651"/>
    </source>
</evidence>
<dbReference type="PRINTS" id="PR01035">
    <property type="entry name" value="TCRTETA"/>
</dbReference>
<dbReference type="Gene3D" id="1.20.1250.20">
    <property type="entry name" value="MFS general substrate transporter like domains"/>
    <property type="match status" value="1"/>
</dbReference>
<feature type="transmembrane region" description="Helical" evidence="6">
    <location>
        <begin position="336"/>
        <end position="360"/>
    </location>
</feature>
<feature type="transmembrane region" description="Helical" evidence="6">
    <location>
        <begin position="111"/>
        <end position="130"/>
    </location>
</feature>
<evidence type="ECO:0000313" key="9">
    <source>
        <dbReference type="Proteomes" id="UP000005778"/>
    </source>
</evidence>
<feature type="transmembrane region" description="Helical" evidence="6">
    <location>
        <begin position="282"/>
        <end position="299"/>
    </location>
</feature>
<dbReference type="GO" id="GO:0022857">
    <property type="term" value="F:transmembrane transporter activity"/>
    <property type="evidence" value="ECO:0007669"/>
    <property type="project" value="InterPro"/>
</dbReference>
<proteinExistence type="predicted"/>
<dbReference type="CDD" id="cd17325">
    <property type="entry name" value="MFS_MdtG_SLC18_like"/>
    <property type="match status" value="1"/>
</dbReference>
<reference evidence="8 9" key="1">
    <citation type="submission" date="2011-09" db="EMBL/GenBank/DDBJ databases">
        <authorList>
            <consortium name="US DOE Joint Genome Institute (JGI-PGF)"/>
            <person name="Lucas S."/>
            <person name="Han J."/>
            <person name="Lapidus A."/>
            <person name="Cheng J.-F."/>
            <person name="Goodwin L."/>
            <person name="Pitluck S."/>
            <person name="Peters L."/>
            <person name="Land M.L."/>
            <person name="Hauser L."/>
            <person name="Orellana R."/>
            <person name="Lovley D."/>
            <person name="Woyke T.J."/>
        </authorList>
    </citation>
    <scope>NUCLEOTIDE SEQUENCE [LARGE SCALE GENOMIC DNA]</scope>
    <source>
        <strain evidence="8 9">2ac9</strain>
    </source>
</reference>
<feature type="transmembrane region" description="Helical" evidence="6">
    <location>
        <begin position="169"/>
        <end position="187"/>
    </location>
</feature>
<keyword evidence="9" id="KW-1185">Reference proteome</keyword>
<name>I5B019_9BACT</name>
<feature type="transmembrane region" description="Helical" evidence="6">
    <location>
        <begin position="199"/>
        <end position="222"/>
    </location>
</feature>
<feature type="transmembrane region" description="Helical" evidence="6">
    <location>
        <begin position="77"/>
        <end position="99"/>
    </location>
</feature>
<keyword evidence="4 6" id="KW-1133">Transmembrane helix</keyword>